<dbReference type="EMBL" id="JBIAQY010000009">
    <property type="protein sequence ID" value="MFF3571108.1"/>
    <property type="molecule type" value="Genomic_DNA"/>
</dbReference>
<protein>
    <recommendedName>
        <fullName evidence="3">SnoaL-like domain-containing protein</fullName>
    </recommendedName>
</protein>
<evidence type="ECO:0008006" key="3">
    <source>
        <dbReference type="Google" id="ProtNLM"/>
    </source>
</evidence>
<accession>A0ABW6S485</accession>
<dbReference type="RefSeq" id="WP_051193335.1">
    <property type="nucleotide sequence ID" value="NZ_JBIAQY010000009.1"/>
</dbReference>
<gene>
    <name evidence="1" type="ORF">ACFYXQ_25345</name>
</gene>
<dbReference type="Gene3D" id="3.10.450.50">
    <property type="match status" value="1"/>
</dbReference>
<comment type="caution">
    <text evidence="1">The sequence shown here is derived from an EMBL/GenBank/DDBJ whole genome shotgun (WGS) entry which is preliminary data.</text>
</comment>
<evidence type="ECO:0000313" key="1">
    <source>
        <dbReference type="EMBL" id="MFF3571108.1"/>
    </source>
</evidence>
<organism evidence="1 2">
    <name type="scientific">Nocardia jiangxiensis</name>
    <dbReference type="NCBI Taxonomy" id="282685"/>
    <lineage>
        <taxon>Bacteria</taxon>
        <taxon>Bacillati</taxon>
        <taxon>Actinomycetota</taxon>
        <taxon>Actinomycetes</taxon>
        <taxon>Mycobacteriales</taxon>
        <taxon>Nocardiaceae</taxon>
        <taxon>Nocardia</taxon>
    </lineage>
</organism>
<dbReference type="Proteomes" id="UP001601992">
    <property type="component" value="Unassembled WGS sequence"/>
</dbReference>
<dbReference type="InterPro" id="IPR032710">
    <property type="entry name" value="NTF2-like_dom_sf"/>
</dbReference>
<evidence type="ECO:0000313" key="2">
    <source>
        <dbReference type="Proteomes" id="UP001601992"/>
    </source>
</evidence>
<name>A0ABW6S485_9NOCA</name>
<dbReference type="SUPFAM" id="SSF54427">
    <property type="entry name" value="NTF2-like"/>
    <property type="match status" value="1"/>
</dbReference>
<reference evidence="1 2" key="1">
    <citation type="submission" date="2024-10" db="EMBL/GenBank/DDBJ databases">
        <title>The Natural Products Discovery Center: Release of the First 8490 Sequenced Strains for Exploring Actinobacteria Biosynthetic Diversity.</title>
        <authorList>
            <person name="Kalkreuter E."/>
            <person name="Kautsar S.A."/>
            <person name="Yang D."/>
            <person name="Bader C.D."/>
            <person name="Teijaro C.N."/>
            <person name="Fluegel L."/>
            <person name="Davis C.M."/>
            <person name="Simpson J.R."/>
            <person name="Lauterbach L."/>
            <person name="Steele A.D."/>
            <person name="Gui C."/>
            <person name="Meng S."/>
            <person name="Li G."/>
            <person name="Viehrig K."/>
            <person name="Ye F."/>
            <person name="Su P."/>
            <person name="Kiefer A.F."/>
            <person name="Nichols A."/>
            <person name="Cepeda A.J."/>
            <person name="Yan W."/>
            <person name="Fan B."/>
            <person name="Jiang Y."/>
            <person name="Adhikari A."/>
            <person name="Zheng C.-J."/>
            <person name="Schuster L."/>
            <person name="Cowan T.M."/>
            <person name="Smanski M.J."/>
            <person name="Chevrette M.G."/>
            <person name="De Carvalho L.P.S."/>
            <person name="Shen B."/>
        </authorList>
    </citation>
    <scope>NUCLEOTIDE SEQUENCE [LARGE SCALE GENOMIC DNA]</scope>
    <source>
        <strain evidence="1 2">NPDC002593</strain>
    </source>
</reference>
<proteinExistence type="predicted"/>
<keyword evidence="2" id="KW-1185">Reference proteome</keyword>
<sequence length="133" mass="14893">MTSSEAMVGIHAEADLTEFLTRYPEEMAFGDQDPGRILDRWFAPGFVFRNDGLALDRQRLIDHARPARRNARALHIEVHSKMLSGNGIAAHYTLTATMRTGHVIATEIYLVGRLAQDARITDIDQCTRILATT</sequence>